<evidence type="ECO:0000259" key="10">
    <source>
        <dbReference type="Pfam" id="PF04963"/>
    </source>
</evidence>
<comment type="similarity">
    <text evidence="1">Belongs to the sigma-54 factor family.</text>
</comment>
<dbReference type="PANTHER" id="PTHR32248">
    <property type="entry name" value="RNA POLYMERASE SIGMA-54 FACTOR"/>
    <property type="match status" value="1"/>
</dbReference>
<evidence type="ECO:0000313" key="12">
    <source>
        <dbReference type="Proteomes" id="UP001597318"/>
    </source>
</evidence>
<evidence type="ECO:0000256" key="7">
    <source>
        <dbReference type="ARBA" id="ARBA00023125"/>
    </source>
</evidence>
<dbReference type="InterPro" id="IPR000394">
    <property type="entry name" value="RNA_pol_sigma_54"/>
</dbReference>
<dbReference type="PRINTS" id="PR00045">
    <property type="entry name" value="SIGMA54FCT"/>
</dbReference>
<feature type="domain" description="RNA polymerase sigma factor 54 DNA-binding" evidence="9">
    <location>
        <begin position="281"/>
        <end position="442"/>
    </location>
</feature>
<dbReference type="Pfam" id="PF00309">
    <property type="entry name" value="Sigma54_AID"/>
    <property type="match status" value="1"/>
</dbReference>
<dbReference type="Gene3D" id="1.10.10.1330">
    <property type="entry name" value="RNA polymerase sigma-54 factor, core-binding domain"/>
    <property type="match status" value="1"/>
</dbReference>
<evidence type="ECO:0000256" key="3">
    <source>
        <dbReference type="ARBA" id="ARBA00022679"/>
    </source>
</evidence>
<keyword evidence="8" id="KW-0804">Transcription</keyword>
<keyword evidence="4" id="KW-0548">Nucleotidyltransferase</keyword>
<evidence type="ECO:0000256" key="8">
    <source>
        <dbReference type="ARBA" id="ARBA00023163"/>
    </source>
</evidence>
<reference evidence="12" key="1">
    <citation type="journal article" date="2019" name="Int. J. Syst. Evol. Microbiol.">
        <title>The Global Catalogue of Microorganisms (GCM) 10K type strain sequencing project: providing services to taxonomists for standard genome sequencing and annotation.</title>
        <authorList>
            <consortium name="The Broad Institute Genomics Platform"/>
            <consortium name="The Broad Institute Genome Sequencing Center for Infectious Disease"/>
            <person name="Wu L."/>
            <person name="Ma J."/>
        </authorList>
    </citation>
    <scope>NUCLEOTIDE SEQUENCE [LARGE SCALE GENOMIC DNA]</scope>
    <source>
        <strain evidence="12">CGMCC 1.15474</strain>
    </source>
</reference>
<sequence>MQMSAGLFQQQVTSLTMTQGLAQAISLLQFSTAELTDFIQEKSLENPLLEMEDHDPKDIIVDRDFKRNTTIRYEEQDKQISPLDFLTGKGESLREHLISQLRLLNLSEHIKKQVQYFIYHVNENGYLTEDVEELCLDLKITSTEGREILSLLQSLEPVGVGARNLQECLLLQLKKSPEKNELAEMIVAEYMEAFANKRWKIISNKLSISLEEIQKVHDVIQQLEPRPGSSFSHDVPEYIAADVSVIEVDGELVVSVNDDLIPKIQFQAQYKSLLKDKEINSYIKEKYHELQWLIKSVNHRQLTLYRVAKAIVKKQRDFFYKGSEALKPLSLKDIAEELEVHESTVSRITSNKYMETPQGIFELKHFFTHSLYTSSSTAGSTTASHIKNVMKQVIDQENKLKPLSDQKIVHILAEEHSIELSRRVIAKYRDELNIPSSSKRKRFAEGVG</sequence>
<proteinExistence type="inferred from homology"/>
<dbReference type="Pfam" id="PF04552">
    <property type="entry name" value="Sigma54_DBD"/>
    <property type="match status" value="1"/>
</dbReference>
<dbReference type="InterPro" id="IPR038709">
    <property type="entry name" value="RpoN_core-bd_sf"/>
</dbReference>
<dbReference type="Pfam" id="PF04963">
    <property type="entry name" value="Sigma54_CBD"/>
    <property type="match status" value="1"/>
</dbReference>
<name>A0ABW5BZW4_9BACI</name>
<keyword evidence="6" id="KW-0731">Sigma factor</keyword>
<gene>
    <name evidence="11" type="primary">rpoN</name>
    <name evidence="11" type="ORF">ACFSKK_18750</name>
</gene>
<evidence type="ECO:0000313" key="11">
    <source>
        <dbReference type="EMBL" id="MFD2215728.1"/>
    </source>
</evidence>
<evidence type="ECO:0000256" key="2">
    <source>
        <dbReference type="ARBA" id="ARBA00022478"/>
    </source>
</evidence>
<dbReference type="PROSITE" id="PS50044">
    <property type="entry name" value="SIGMA54_3"/>
    <property type="match status" value="1"/>
</dbReference>
<dbReference type="EMBL" id="JBHUIK010000004">
    <property type="protein sequence ID" value="MFD2215728.1"/>
    <property type="molecule type" value="Genomic_DNA"/>
</dbReference>
<dbReference type="PROSITE" id="PS00717">
    <property type="entry name" value="SIGMA54_1"/>
    <property type="match status" value="1"/>
</dbReference>
<protein>
    <submittedName>
        <fullName evidence="11">RNA polymerase factor sigma-54</fullName>
    </submittedName>
</protein>
<evidence type="ECO:0000256" key="1">
    <source>
        <dbReference type="ARBA" id="ARBA00008798"/>
    </source>
</evidence>
<keyword evidence="3" id="KW-0808">Transferase</keyword>
<keyword evidence="2" id="KW-0240">DNA-directed RNA polymerase</keyword>
<keyword evidence="12" id="KW-1185">Reference proteome</keyword>
<dbReference type="PIRSF" id="PIRSF000774">
    <property type="entry name" value="RpoN"/>
    <property type="match status" value="1"/>
</dbReference>
<evidence type="ECO:0000256" key="4">
    <source>
        <dbReference type="ARBA" id="ARBA00022695"/>
    </source>
</evidence>
<accession>A0ABW5BZW4</accession>
<organism evidence="11 12">
    <name type="scientific">Metabacillus endolithicus</name>
    <dbReference type="NCBI Taxonomy" id="1535204"/>
    <lineage>
        <taxon>Bacteria</taxon>
        <taxon>Bacillati</taxon>
        <taxon>Bacillota</taxon>
        <taxon>Bacilli</taxon>
        <taxon>Bacillales</taxon>
        <taxon>Bacillaceae</taxon>
        <taxon>Metabacillus</taxon>
    </lineage>
</organism>
<dbReference type="InterPro" id="IPR007046">
    <property type="entry name" value="RNA_pol_sigma_54_core-bd"/>
</dbReference>
<dbReference type="InterPro" id="IPR007634">
    <property type="entry name" value="RNA_pol_sigma_54_DNA-bd"/>
</dbReference>
<evidence type="ECO:0000256" key="6">
    <source>
        <dbReference type="ARBA" id="ARBA00023082"/>
    </source>
</evidence>
<evidence type="ECO:0000259" key="9">
    <source>
        <dbReference type="Pfam" id="PF04552"/>
    </source>
</evidence>
<dbReference type="Proteomes" id="UP001597318">
    <property type="component" value="Unassembled WGS sequence"/>
</dbReference>
<dbReference type="NCBIfam" id="TIGR02395">
    <property type="entry name" value="rpoN_sigma"/>
    <property type="match status" value="1"/>
</dbReference>
<dbReference type="Gene3D" id="1.10.10.60">
    <property type="entry name" value="Homeodomain-like"/>
    <property type="match status" value="1"/>
</dbReference>
<feature type="domain" description="RNA polymerase sigma factor 54 core-binding" evidence="10">
    <location>
        <begin position="88"/>
        <end position="270"/>
    </location>
</feature>
<keyword evidence="7" id="KW-0238">DNA-binding</keyword>
<keyword evidence="5" id="KW-0805">Transcription regulation</keyword>
<dbReference type="PANTHER" id="PTHR32248:SF4">
    <property type="entry name" value="RNA POLYMERASE SIGMA-54 FACTOR"/>
    <property type="match status" value="1"/>
</dbReference>
<evidence type="ECO:0000256" key="5">
    <source>
        <dbReference type="ARBA" id="ARBA00023015"/>
    </source>
</evidence>
<comment type="caution">
    <text evidence="11">The sequence shown here is derived from an EMBL/GenBank/DDBJ whole genome shotgun (WGS) entry which is preliminary data.</text>
</comment>